<dbReference type="Proteomes" id="UP000176287">
    <property type="component" value="Unassembled WGS sequence"/>
</dbReference>
<organism evidence="1 2">
    <name type="scientific">Candidatus Liptonbacteria bacterium RIFCSPLOWO2_01_FULL_45_15</name>
    <dbReference type="NCBI Taxonomy" id="1798649"/>
    <lineage>
        <taxon>Bacteria</taxon>
        <taxon>Candidatus Liptoniibacteriota</taxon>
    </lineage>
</organism>
<comment type="caution">
    <text evidence="1">The sequence shown here is derived from an EMBL/GenBank/DDBJ whole genome shotgun (WGS) entry which is preliminary data.</text>
</comment>
<gene>
    <name evidence="1" type="ORF">A3B13_00770</name>
</gene>
<proteinExistence type="predicted"/>
<evidence type="ECO:0000313" key="1">
    <source>
        <dbReference type="EMBL" id="OGY98959.1"/>
    </source>
</evidence>
<reference evidence="1 2" key="1">
    <citation type="journal article" date="2016" name="Nat. Commun.">
        <title>Thousands of microbial genomes shed light on interconnected biogeochemical processes in an aquifer system.</title>
        <authorList>
            <person name="Anantharaman K."/>
            <person name="Brown C.T."/>
            <person name="Hug L.A."/>
            <person name="Sharon I."/>
            <person name="Castelle C.J."/>
            <person name="Probst A.J."/>
            <person name="Thomas B.C."/>
            <person name="Singh A."/>
            <person name="Wilkins M.J."/>
            <person name="Karaoz U."/>
            <person name="Brodie E.L."/>
            <person name="Williams K.H."/>
            <person name="Hubbard S.S."/>
            <person name="Banfield J.F."/>
        </authorList>
    </citation>
    <scope>NUCLEOTIDE SEQUENCE [LARGE SCALE GENOMIC DNA]</scope>
</reference>
<accession>A0A1G2CDY3</accession>
<dbReference type="EMBL" id="MHKZ01000048">
    <property type="protein sequence ID" value="OGY98959.1"/>
    <property type="molecule type" value="Genomic_DNA"/>
</dbReference>
<name>A0A1G2CDY3_9BACT</name>
<dbReference type="STRING" id="1798649.A3B13_00770"/>
<dbReference type="AlphaFoldDB" id="A0A1G2CDY3"/>
<sequence length="618" mass="72312">MNKESRICQNCKDSFTIDPEDFDFYKKIDVPPPTWCPDCRLQRRLLFMNERTFYKRDCDKCGKNVISMFPASPRKVYCSHCWWADDWGAEQYSKPYDFSKPFFKQFVELAAEVPELARYVHESSLVRSDYSNICSYVKDCYLIFNSDDDTECSYGEFLEQSKSCTDISFSLSCERCYEAINCYKCYGSTHIFDCEECVNVHFSRGLTGCTDCFGCVELKGKKFYFFNQPLTGEEYKKKLAEWNNGSYSTRLEIEKKLKESALLHPYKYIIDSRNSNVTGDFIFWSKNVSHGYEIIMTEDSKYCQFMTFPFKTSDSYDFTMWGGGERIYECLGAGDGQRDVRFCLHSWSQAFNLEYCWYISNTRCDNLFGCVGLRNKQYCILNKQYTKEEYEELMPKIIKHMNDIPYVDSKGRVYKYGEFFPPELSPFAYNETIAQEYFPLTKEEAVNKGYKWKEPEQRNYEITLKTEQIPDNIKDVSDSILGEIIQCQHAVSQINADETQINADSISANQRISARMEQCTSAFKIIPQELQLYRQMNIPLPRLCPNCRHYQRMSKKNPIKLWHGKCKCAGLKSENGVYANQVKHQHGDTHCPNEFDTSYSPERPEIVYCESCYNGEVA</sequence>
<protein>
    <submittedName>
        <fullName evidence="1">Uncharacterized protein</fullName>
    </submittedName>
</protein>
<evidence type="ECO:0000313" key="2">
    <source>
        <dbReference type="Proteomes" id="UP000176287"/>
    </source>
</evidence>